<name>A0ACC2EV30_DIPCM</name>
<dbReference type="EMBL" id="CM055092">
    <property type="protein sequence ID" value="KAJ7570369.1"/>
    <property type="molecule type" value="Genomic_DNA"/>
</dbReference>
<gene>
    <name evidence="1" type="ORF">O6H91_01G117300</name>
</gene>
<evidence type="ECO:0000313" key="2">
    <source>
        <dbReference type="Proteomes" id="UP001162992"/>
    </source>
</evidence>
<reference evidence="2" key="1">
    <citation type="journal article" date="2024" name="Proc. Natl. Acad. Sci. U.S.A.">
        <title>Extraordinary preservation of gene collinearity over three hundred million years revealed in homosporous lycophytes.</title>
        <authorList>
            <person name="Li C."/>
            <person name="Wickell D."/>
            <person name="Kuo L.Y."/>
            <person name="Chen X."/>
            <person name="Nie B."/>
            <person name="Liao X."/>
            <person name="Peng D."/>
            <person name="Ji J."/>
            <person name="Jenkins J."/>
            <person name="Williams M."/>
            <person name="Shu S."/>
            <person name="Plott C."/>
            <person name="Barry K."/>
            <person name="Rajasekar S."/>
            <person name="Grimwood J."/>
            <person name="Han X."/>
            <person name="Sun S."/>
            <person name="Hou Z."/>
            <person name="He W."/>
            <person name="Dai G."/>
            <person name="Sun C."/>
            <person name="Schmutz J."/>
            <person name="Leebens-Mack J.H."/>
            <person name="Li F.W."/>
            <person name="Wang L."/>
        </authorList>
    </citation>
    <scope>NUCLEOTIDE SEQUENCE [LARGE SCALE GENOMIC DNA]</scope>
    <source>
        <strain evidence="2">cv. PW_Plant_1</strain>
    </source>
</reference>
<accession>A0ACC2EV30</accession>
<protein>
    <submittedName>
        <fullName evidence="1">Uncharacterized protein</fullName>
    </submittedName>
</protein>
<organism evidence="1 2">
    <name type="scientific">Diphasiastrum complanatum</name>
    <name type="common">Issler's clubmoss</name>
    <name type="synonym">Lycopodium complanatum</name>
    <dbReference type="NCBI Taxonomy" id="34168"/>
    <lineage>
        <taxon>Eukaryota</taxon>
        <taxon>Viridiplantae</taxon>
        <taxon>Streptophyta</taxon>
        <taxon>Embryophyta</taxon>
        <taxon>Tracheophyta</taxon>
        <taxon>Lycopodiopsida</taxon>
        <taxon>Lycopodiales</taxon>
        <taxon>Lycopodiaceae</taxon>
        <taxon>Lycopodioideae</taxon>
        <taxon>Diphasiastrum</taxon>
    </lineage>
</organism>
<comment type="caution">
    <text evidence="1">The sequence shown here is derived from an EMBL/GenBank/DDBJ whole genome shotgun (WGS) entry which is preliminary data.</text>
</comment>
<dbReference type="Proteomes" id="UP001162992">
    <property type="component" value="Chromosome 1"/>
</dbReference>
<proteinExistence type="predicted"/>
<evidence type="ECO:0000313" key="1">
    <source>
        <dbReference type="EMBL" id="KAJ7570369.1"/>
    </source>
</evidence>
<sequence>MRVRHYSARSKGIKIAGYHWRQLMGATQSRRSPCPPVDCAWVWHCHRLNPVQYARDCETNWGHMIHAPSMHRARADATVCIWKKHFPNENYSPPFISPDGPAEGHFTSIPLMQGAIVQGRITYNLVEAASRQHTFYYQVSKPYFADRTFLRVAEQRYKGFLYLIKTQNEDMRSAFFVPTYDIDVMWHAHQLSPVAYANDMKELIGKILDHDDTDSNRDEGQKLDTGFRKTRELWERTFGFLYERVGVLYKGNAPSPVLPLEAAVAQSIVTGIRVSSSIAALPYQENHLTKRQVVQVYLIIYGAKFVPTESVSYYKVHVNALQQSRKFSLQTHKVHAASREPLWNKVPASPEPLWNKVLTMECELSTVGLVLGLQYKPSLLLRRKKIIGSVELTWENLLKKPGLALDEWFPLSNSSVQSKSRVGMSMTPIAAPYLFRGRKARPIGDDLKTLRSGSTNKGLWMARTILDHTDKEVFVIQSGSNSGSGSNSSSSSFQPAQKLFCRYSKRTGHEIKAC</sequence>
<keyword evidence="2" id="KW-1185">Reference proteome</keyword>